<dbReference type="AlphaFoldDB" id="A0A654ZTS9"/>
<sequence>MKNPPPLVPSCLIATWLATGPPGMSWGAPSSVLATMKPCRFWITPWLTNRIATTNDSGNMMRNTVRARSTQKLPSVLARLRARPLIRAASTHMPADAETKFCTASPVIWVKWLIVASPL</sequence>
<organism evidence="1 4">
    <name type="scientific">Mycobacterium tuberculosis</name>
    <dbReference type="NCBI Taxonomy" id="1773"/>
    <lineage>
        <taxon>Bacteria</taxon>
        <taxon>Bacillati</taxon>
        <taxon>Actinomycetota</taxon>
        <taxon>Actinomycetes</taxon>
        <taxon>Mycobacteriales</taxon>
        <taxon>Mycobacteriaceae</taxon>
        <taxon>Mycobacterium</taxon>
        <taxon>Mycobacterium tuberculosis complex</taxon>
    </lineage>
</organism>
<dbReference type="Proteomes" id="UP000045842">
    <property type="component" value="Unassembled WGS sequence"/>
</dbReference>
<dbReference type="EMBL" id="CNFT01000101">
    <property type="protein sequence ID" value="CKR09029.1"/>
    <property type="molecule type" value="Genomic_DNA"/>
</dbReference>
<evidence type="ECO:0000313" key="1">
    <source>
        <dbReference type="EMBL" id="CKR09029.1"/>
    </source>
</evidence>
<gene>
    <name evidence="2" type="ORF">ERS007679_01312</name>
    <name evidence="1" type="ORF">ERS027659_00693</name>
</gene>
<reference evidence="3 4" key="1">
    <citation type="submission" date="2015-03" db="EMBL/GenBank/DDBJ databases">
        <authorList>
            <consortium name="Pathogen Informatics"/>
        </authorList>
    </citation>
    <scope>NUCLEOTIDE SEQUENCE [LARGE SCALE GENOMIC DNA]</scope>
    <source>
        <strain evidence="1 4">Bir 185</strain>
        <strain evidence="2 3">G09801536</strain>
    </source>
</reference>
<dbReference type="Proteomes" id="UP000050164">
    <property type="component" value="Unassembled WGS sequence"/>
</dbReference>
<accession>A0A654ZTS9</accession>
<proteinExistence type="predicted"/>
<evidence type="ECO:0000313" key="4">
    <source>
        <dbReference type="Proteomes" id="UP000050164"/>
    </source>
</evidence>
<dbReference type="AntiFam" id="ANF00126">
    <property type="entry name" value="Shadow ORF (opposite kdpA)"/>
</dbReference>
<dbReference type="EMBL" id="CSAD01000137">
    <property type="protein sequence ID" value="COV20864.1"/>
    <property type="molecule type" value="Genomic_DNA"/>
</dbReference>
<evidence type="ECO:0000313" key="2">
    <source>
        <dbReference type="EMBL" id="COV20864.1"/>
    </source>
</evidence>
<evidence type="ECO:0000313" key="3">
    <source>
        <dbReference type="Proteomes" id="UP000045842"/>
    </source>
</evidence>
<name>A0A654ZTS9_MYCTX</name>
<protein>
    <submittedName>
        <fullName evidence="1">Uncharacterized protein</fullName>
    </submittedName>
</protein>